<dbReference type="GO" id="GO:0005886">
    <property type="term" value="C:plasma membrane"/>
    <property type="evidence" value="ECO:0007669"/>
    <property type="project" value="UniProtKB-SubCell"/>
</dbReference>
<name>A0A2W6MVQ3_9HELI</name>
<dbReference type="InterPro" id="IPR000760">
    <property type="entry name" value="Inositol_monophosphatase-like"/>
</dbReference>
<dbReference type="PRINTS" id="PR00377">
    <property type="entry name" value="IMPHPHTASES"/>
</dbReference>
<dbReference type="PANTHER" id="PTHR43028">
    <property type="entry name" value="3'(2'),5'-BISPHOSPHATE NUCLEOTIDASE 1"/>
    <property type="match status" value="1"/>
</dbReference>
<dbReference type="GO" id="GO:0000287">
    <property type="term" value="F:magnesium ion binding"/>
    <property type="evidence" value="ECO:0007669"/>
    <property type="project" value="UniProtKB-UniRule"/>
</dbReference>
<gene>
    <name evidence="4" type="primary">cysQ</name>
    <name evidence="6" type="ORF">B6S12_09810</name>
</gene>
<keyword evidence="4" id="KW-1003">Cell membrane</keyword>
<feature type="binding site" evidence="4">
    <location>
        <begin position="87"/>
        <end position="90"/>
    </location>
    <ligand>
        <name>substrate</name>
    </ligand>
</feature>
<feature type="binding site" evidence="4">
    <location>
        <position position="65"/>
    </location>
    <ligand>
        <name>substrate</name>
    </ligand>
</feature>
<evidence type="ECO:0000256" key="5">
    <source>
        <dbReference type="PIRSR" id="PIRSR600760-2"/>
    </source>
</evidence>
<feature type="binding site" evidence="4">
    <location>
        <position position="87"/>
    </location>
    <ligand>
        <name>Mg(2+)</name>
        <dbReference type="ChEBI" id="CHEBI:18420"/>
        <label>1</label>
    </ligand>
</feature>
<dbReference type="HAMAP" id="MF_02095">
    <property type="entry name" value="CysQ"/>
    <property type="match status" value="1"/>
</dbReference>
<keyword evidence="3 4" id="KW-0460">Magnesium</keyword>
<sequence>MLNKIILKEIEEIARNAGKEALKIYNKDFSVEYKEDKSPLTEADKVANFVICEALKKYSLPMMSEENKMIDYEERKSWEWFWCIDPIDGTKEFVKKNGEWTINIALICKDTPILGVVYAPVIGVMYSAKKGEGAYKNGEKIPFRRKDKVYRIVASKSHMNEETQKFIEAIESEKELVSMGSSLKLCMVASNEADCYPRFAPTKEWDTAAADAIVREAGKMTYQAFSKKPLVYNKQDLLNPYFIVE</sequence>
<feature type="binding site" evidence="5">
    <location>
        <position position="85"/>
    </location>
    <ligand>
        <name>Mg(2+)</name>
        <dbReference type="ChEBI" id="CHEBI:18420"/>
        <label>1</label>
        <note>catalytic</note>
    </ligand>
</feature>
<dbReference type="GO" id="GO:0008441">
    <property type="term" value="F:3'(2'),5'-bisphosphate nucleotidase activity"/>
    <property type="evidence" value="ECO:0007669"/>
    <property type="project" value="UniProtKB-UniRule"/>
</dbReference>
<evidence type="ECO:0000313" key="6">
    <source>
        <dbReference type="EMBL" id="PZT47298.1"/>
    </source>
</evidence>
<dbReference type="PROSITE" id="PS00629">
    <property type="entry name" value="IMP_1"/>
    <property type="match status" value="1"/>
</dbReference>
<feature type="binding site" evidence="5">
    <location>
        <position position="206"/>
    </location>
    <ligand>
        <name>Mg(2+)</name>
        <dbReference type="ChEBI" id="CHEBI:18420"/>
        <label>1</label>
        <note>catalytic</note>
    </ligand>
</feature>
<feature type="binding site" evidence="4">
    <location>
        <position position="88"/>
    </location>
    <ligand>
        <name>Mg(2+)</name>
        <dbReference type="ChEBI" id="CHEBI:18420"/>
        <label>2</label>
    </ligand>
</feature>
<dbReference type="AlphaFoldDB" id="A0A2W6MVQ3"/>
<evidence type="ECO:0000256" key="1">
    <source>
        <dbReference type="ARBA" id="ARBA00001625"/>
    </source>
</evidence>
<accession>A0A2W6MVQ3</accession>
<keyword evidence="4" id="KW-0472">Membrane</keyword>
<feature type="binding site" evidence="4">
    <location>
        <position position="85"/>
    </location>
    <ligand>
        <name>Mg(2+)</name>
        <dbReference type="ChEBI" id="CHEBI:18420"/>
        <label>2</label>
    </ligand>
</feature>
<feature type="binding site" evidence="5">
    <location>
        <position position="87"/>
    </location>
    <ligand>
        <name>Mg(2+)</name>
        <dbReference type="ChEBI" id="CHEBI:18420"/>
        <label>1</label>
        <note>catalytic</note>
    </ligand>
</feature>
<comment type="caution">
    <text evidence="6">The sequence shown here is derived from an EMBL/GenBank/DDBJ whole genome shotgun (WGS) entry which is preliminary data.</text>
</comment>
<dbReference type="GO" id="GO:0050427">
    <property type="term" value="P:3'-phosphoadenosine 5'-phosphosulfate metabolic process"/>
    <property type="evidence" value="ECO:0007669"/>
    <property type="project" value="TreeGrafter"/>
</dbReference>
<feature type="binding site" evidence="4">
    <location>
        <position position="85"/>
    </location>
    <ligand>
        <name>Mg(2+)</name>
        <dbReference type="ChEBI" id="CHEBI:18420"/>
        <label>1</label>
    </ligand>
</feature>
<comment type="subcellular location">
    <subcellularLocation>
        <location evidence="4">Cell membrane</location>
        <topology evidence="4">Peripheral membrane protein</topology>
        <orientation evidence="4">Cytoplasmic side</orientation>
    </subcellularLocation>
</comment>
<dbReference type="Gene3D" id="3.30.540.10">
    <property type="entry name" value="Fructose-1,6-Bisphosphatase, subunit A, domain 1"/>
    <property type="match status" value="1"/>
</dbReference>
<keyword evidence="2 4" id="KW-0479">Metal-binding</keyword>
<dbReference type="EMBL" id="NBIU01000046">
    <property type="protein sequence ID" value="PZT47298.1"/>
    <property type="molecule type" value="Genomic_DNA"/>
</dbReference>
<dbReference type="Pfam" id="PF00459">
    <property type="entry name" value="Inositol_P"/>
    <property type="match status" value="1"/>
</dbReference>
<evidence type="ECO:0000256" key="4">
    <source>
        <dbReference type="HAMAP-Rule" id="MF_02095"/>
    </source>
</evidence>
<dbReference type="RefSeq" id="WP_111230621.1">
    <property type="nucleotide sequence ID" value="NZ_NBIU01000046.1"/>
</dbReference>
<dbReference type="SUPFAM" id="SSF56655">
    <property type="entry name" value="Carbohydrate phosphatase"/>
    <property type="match status" value="1"/>
</dbReference>
<dbReference type="InterPro" id="IPR020583">
    <property type="entry name" value="Inositol_monoP_metal-BS"/>
</dbReference>
<organism evidence="6 7">
    <name type="scientific">Helicobacter valdiviensis</name>
    <dbReference type="NCBI Taxonomy" id="1458358"/>
    <lineage>
        <taxon>Bacteria</taxon>
        <taxon>Pseudomonadati</taxon>
        <taxon>Campylobacterota</taxon>
        <taxon>Epsilonproteobacteria</taxon>
        <taxon>Campylobacterales</taxon>
        <taxon>Helicobacteraceae</taxon>
        <taxon>Helicobacter</taxon>
    </lineage>
</organism>
<feature type="binding site" evidence="4">
    <location>
        <position position="206"/>
    </location>
    <ligand>
        <name>substrate</name>
    </ligand>
</feature>
<comment type="catalytic activity">
    <reaction evidence="1 4">
        <text>adenosine 3',5'-bisphosphate + H2O = AMP + phosphate</text>
        <dbReference type="Rhea" id="RHEA:10040"/>
        <dbReference type="ChEBI" id="CHEBI:15377"/>
        <dbReference type="ChEBI" id="CHEBI:43474"/>
        <dbReference type="ChEBI" id="CHEBI:58343"/>
        <dbReference type="ChEBI" id="CHEBI:456215"/>
        <dbReference type="EC" id="3.1.3.7"/>
    </reaction>
</comment>
<dbReference type="GO" id="GO:0000103">
    <property type="term" value="P:sulfate assimilation"/>
    <property type="evidence" value="ECO:0007669"/>
    <property type="project" value="TreeGrafter"/>
</dbReference>
<feature type="binding site" evidence="4">
    <location>
        <position position="206"/>
    </location>
    <ligand>
        <name>Mg(2+)</name>
        <dbReference type="ChEBI" id="CHEBI:18420"/>
        <label>2</label>
    </ligand>
</feature>
<comment type="cofactor">
    <cofactor evidence="4 5">
        <name>Mg(2+)</name>
        <dbReference type="ChEBI" id="CHEBI:18420"/>
    </cofactor>
</comment>
<dbReference type="EC" id="3.1.3.7" evidence="4"/>
<dbReference type="CDD" id="cd01638">
    <property type="entry name" value="CysQ"/>
    <property type="match status" value="1"/>
</dbReference>
<dbReference type="Proteomes" id="UP000249746">
    <property type="component" value="Unassembled WGS sequence"/>
</dbReference>
<feature type="binding site" evidence="5">
    <location>
        <position position="65"/>
    </location>
    <ligand>
        <name>Mg(2+)</name>
        <dbReference type="ChEBI" id="CHEBI:18420"/>
        <label>1</label>
        <note>catalytic</note>
    </ligand>
</feature>
<dbReference type="Gene3D" id="3.40.190.80">
    <property type="match status" value="1"/>
</dbReference>
<dbReference type="PANTHER" id="PTHR43028:SF5">
    <property type="entry name" value="3'(2'),5'-BISPHOSPHATE NUCLEOTIDASE 1"/>
    <property type="match status" value="1"/>
</dbReference>
<protein>
    <recommendedName>
        <fullName evidence="4">3'(2'),5'-bisphosphate nucleotidase CysQ</fullName>
        <ecNumber evidence="4">3.1.3.7</ecNumber>
    </recommendedName>
    <alternativeName>
        <fullName evidence="4">3'(2'),5-bisphosphonucleoside 3'(2')-phosphohydrolase</fullName>
    </alternativeName>
    <alternativeName>
        <fullName evidence="4">3'-phosphoadenosine 5'-phosphate phosphatase</fullName>
        <shortName evidence="4">PAP phosphatase</shortName>
    </alternativeName>
</protein>
<feature type="binding site" evidence="5">
    <location>
        <position position="88"/>
    </location>
    <ligand>
        <name>Mg(2+)</name>
        <dbReference type="ChEBI" id="CHEBI:18420"/>
        <label>1</label>
        <note>catalytic</note>
    </ligand>
</feature>
<evidence type="ECO:0000256" key="3">
    <source>
        <dbReference type="ARBA" id="ARBA00022842"/>
    </source>
</evidence>
<evidence type="ECO:0000313" key="7">
    <source>
        <dbReference type="Proteomes" id="UP000249746"/>
    </source>
</evidence>
<keyword evidence="7" id="KW-1185">Reference proteome</keyword>
<comment type="function">
    <text evidence="4">Converts adenosine-3',5'-bisphosphate (PAP) to AMP.</text>
</comment>
<evidence type="ECO:0000256" key="2">
    <source>
        <dbReference type="ARBA" id="ARBA00022723"/>
    </source>
</evidence>
<keyword evidence="4" id="KW-0378">Hydrolase</keyword>
<reference evidence="6 7" key="1">
    <citation type="submission" date="2017-03" db="EMBL/GenBank/DDBJ databases">
        <title>Genomic and clinical evidence uncovers the enterohepatic species Helicobacter valdiviensis as a potential human intestinal pathogen.</title>
        <authorList>
            <person name="Fresia P."/>
            <person name="Jara R."/>
            <person name="Sierra R."/>
            <person name="Ferres I."/>
            <person name="Greif G."/>
            <person name="Iraola G."/>
            <person name="Collado L."/>
        </authorList>
    </citation>
    <scope>NUCLEOTIDE SEQUENCE [LARGE SCALE GENOMIC DNA]</scope>
    <source>
        <strain evidence="6 7">WBE14</strain>
    </source>
</reference>
<comment type="similarity">
    <text evidence="4">Belongs to the inositol monophosphatase superfamily. CysQ family.</text>
</comment>
<feature type="binding site" evidence="4">
    <location>
        <position position="65"/>
    </location>
    <ligand>
        <name>Mg(2+)</name>
        <dbReference type="ChEBI" id="CHEBI:18420"/>
        <label>1</label>
    </ligand>
</feature>
<dbReference type="InterPro" id="IPR050725">
    <property type="entry name" value="CysQ/Inositol_MonoPase"/>
</dbReference>
<proteinExistence type="inferred from homology"/>
<dbReference type="NCBIfam" id="TIGR01331">
    <property type="entry name" value="bisphos_cysQ"/>
    <property type="match status" value="1"/>
</dbReference>
<dbReference type="OrthoDB" id="9785695at2"/>
<dbReference type="InterPro" id="IPR006240">
    <property type="entry name" value="CysQ"/>
</dbReference>